<dbReference type="SUPFAM" id="SSF81995">
    <property type="entry name" value="beta-sandwich domain of Sec23/24"/>
    <property type="match status" value="1"/>
</dbReference>
<evidence type="ECO:0000256" key="1">
    <source>
        <dbReference type="SAM" id="MobiDB-lite"/>
    </source>
</evidence>
<keyword evidence="2" id="KW-0472">Membrane</keyword>
<keyword evidence="2" id="KW-1133">Transmembrane helix</keyword>
<name>A0A1S6JGI0_9ACTN</name>
<dbReference type="EMBL" id="CP019724">
    <property type="protein sequence ID" value="AQS70854.1"/>
    <property type="molecule type" value="Genomic_DNA"/>
</dbReference>
<dbReference type="Proteomes" id="UP000189443">
    <property type="component" value="Chromosome"/>
</dbReference>
<evidence type="ECO:0000256" key="2">
    <source>
        <dbReference type="SAM" id="Phobius"/>
    </source>
</evidence>
<dbReference type="KEGG" id="spac:B1H29_31735"/>
<accession>A0A1S6JGI0</accession>
<proteinExistence type="predicted"/>
<protein>
    <submittedName>
        <fullName evidence="3">Uncharacterized protein</fullName>
    </submittedName>
</protein>
<dbReference type="AlphaFoldDB" id="A0A1S6JGI0"/>
<feature type="region of interest" description="Disordered" evidence="1">
    <location>
        <begin position="1"/>
        <end position="49"/>
    </location>
</feature>
<reference evidence="3 4" key="1">
    <citation type="submission" date="2017-02" db="EMBL/GenBank/DDBJ databases">
        <title>Streptomyces pactum ACT12 Genome sequencing and assembly.</title>
        <authorList>
            <person name="Xue Q."/>
            <person name="Yan X."/>
            <person name="Jia L."/>
            <person name="Yan H."/>
        </authorList>
    </citation>
    <scope>NUCLEOTIDE SEQUENCE [LARGE SCALE GENOMIC DNA]</scope>
    <source>
        <strain evidence="3 4">ACT12</strain>
    </source>
</reference>
<feature type="transmembrane region" description="Helical" evidence="2">
    <location>
        <begin position="54"/>
        <end position="76"/>
    </location>
</feature>
<feature type="compositionally biased region" description="Pro residues" evidence="1">
    <location>
        <begin position="26"/>
        <end position="42"/>
    </location>
</feature>
<feature type="compositionally biased region" description="Pro residues" evidence="1">
    <location>
        <begin position="1"/>
        <end position="15"/>
    </location>
</feature>
<dbReference type="RefSeq" id="WP_055420679.1">
    <property type="nucleotide sequence ID" value="NZ_CP019724.1"/>
</dbReference>
<evidence type="ECO:0000313" key="3">
    <source>
        <dbReference type="EMBL" id="AQS70854.1"/>
    </source>
</evidence>
<keyword evidence="4" id="KW-1185">Reference proteome</keyword>
<evidence type="ECO:0000313" key="4">
    <source>
        <dbReference type="Proteomes" id="UP000189443"/>
    </source>
</evidence>
<organism evidence="3 4">
    <name type="scientific">Streptomyces pactum</name>
    <dbReference type="NCBI Taxonomy" id="68249"/>
    <lineage>
        <taxon>Bacteria</taxon>
        <taxon>Bacillati</taxon>
        <taxon>Actinomycetota</taxon>
        <taxon>Actinomycetes</taxon>
        <taxon>Kitasatosporales</taxon>
        <taxon>Streptomycetaceae</taxon>
        <taxon>Streptomyces</taxon>
    </lineage>
</organism>
<sequence>MNQPPQPPRWQPPQQPITWGTSQPGPQQPQQPPQWGPTPPPPRRQKPKNKAGKILGIIAACIVGFFVVALAIGAAVEEDKPADNKPAAKQPAYTVVEQDDEGNKRLVVVEVDTTKDLRTVFNAVTDSLDDEAGYFVQINCSTGGTDKVDNRLANGRYAAGHMGSVVTGLDEGATDFETNEGRSCPAK</sequence>
<keyword evidence="2" id="KW-0812">Transmembrane</keyword>
<gene>
    <name evidence="3" type="ORF">B1H29_31735</name>
</gene>
<dbReference type="OrthoDB" id="4260003at2"/>